<evidence type="ECO:0000313" key="2">
    <source>
        <dbReference type="Proteomes" id="UP000276133"/>
    </source>
</evidence>
<evidence type="ECO:0000313" key="1">
    <source>
        <dbReference type="EMBL" id="RNA02028.1"/>
    </source>
</evidence>
<comment type="caution">
    <text evidence="1">The sequence shown here is derived from an EMBL/GenBank/DDBJ whole genome shotgun (WGS) entry which is preliminary data.</text>
</comment>
<dbReference type="Proteomes" id="UP000276133">
    <property type="component" value="Unassembled WGS sequence"/>
</dbReference>
<keyword evidence="2" id="KW-1185">Reference proteome</keyword>
<dbReference type="AlphaFoldDB" id="A0A3M7PTQ4"/>
<gene>
    <name evidence="1" type="ORF">BpHYR1_001476</name>
</gene>
<proteinExistence type="predicted"/>
<sequence>MNIKDKKKWRHVPVSHSIRRLIRRRGGAILIYQLHYPTLIVTKLKSKFIIQLISIMEDIQGYLYINRICSSYKILISAIKHEIQDPRQC</sequence>
<dbReference type="EMBL" id="REGN01009073">
    <property type="protein sequence ID" value="RNA02028.1"/>
    <property type="molecule type" value="Genomic_DNA"/>
</dbReference>
<name>A0A3M7PTQ4_BRAPC</name>
<organism evidence="1 2">
    <name type="scientific">Brachionus plicatilis</name>
    <name type="common">Marine rotifer</name>
    <name type="synonym">Brachionus muelleri</name>
    <dbReference type="NCBI Taxonomy" id="10195"/>
    <lineage>
        <taxon>Eukaryota</taxon>
        <taxon>Metazoa</taxon>
        <taxon>Spiralia</taxon>
        <taxon>Gnathifera</taxon>
        <taxon>Rotifera</taxon>
        <taxon>Eurotatoria</taxon>
        <taxon>Monogononta</taxon>
        <taxon>Pseudotrocha</taxon>
        <taxon>Ploima</taxon>
        <taxon>Brachionidae</taxon>
        <taxon>Brachionus</taxon>
    </lineage>
</organism>
<protein>
    <submittedName>
        <fullName evidence="1">Uncharacterized protein</fullName>
    </submittedName>
</protein>
<accession>A0A3M7PTQ4</accession>
<reference evidence="1 2" key="1">
    <citation type="journal article" date="2018" name="Sci. Rep.">
        <title>Genomic signatures of local adaptation to the degree of environmental predictability in rotifers.</title>
        <authorList>
            <person name="Franch-Gras L."/>
            <person name="Hahn C."/>
            <person name="Garcia-Roger E.M."/>
            <person name="Carmona M.J."/>
            <person name="Serra M."/>
            <person name="Gomez A."/>
        </authorList>
    </citation>
    <scope>NUCLEOTIDE SEQUENCE [LARGE SCALE GENOMIC DNA]</scope>
    <source>
        <strain evidence="1">HYR1</strain>
    </source>
</reference>